<evidence type="ECO:0000313" key="4">
    <source>
        <dbReference type="Proteomes" id="UP000217954"/>
    </source>
</evidence>
<dbReference type="InterPro" id="IPR000639">
    <property type="entry name" value="Epox_hydrolase-like"/>
</dbReference>
<dbReference type="AlphaFoldDB" id="A0A1Z4F446"/>
<dbReference type="Pfam" id="PF00561">
    <property type="entry name" value="Abhydrolase_1"/>
    <property type="match status" value="1"/>
</dbReference>
<dbReference type="Gene3D" id="3.40.50.1820">
    <property type="entry name" value="alpha/beta hydrolase"/>
    <property type="match status" value="1"/>
</dbReference>
<name>A0A1Z4F446_9MYCO</name>
<reference evidence="4" key="1">
    <citation type="journal article" date="2017" name="Genome Announc.">
        <title>Complete Genome Sequence of Mycobacterium stephanolepidis.</title>
        <authorList>
            <person name="Fukano H."/>
            <person name="Yoshida M."/>
            <person name="Katayama Y."/>
            <person name="Omatsu T."/>
            <person name="Mizutani T."/>
            <person name="Kurata O."/>
            <person name="Wada S."/>
            <person name="Hoshino Y."/>
        </authorList>
    </citation>
    <scope>NUCLEOTIDE SEQUENCE [LARGE SCALE GENOMIC DNA]</scope>
    <source>
        <strain evidence="4">NJB0901</strain>
    </source>
</reference>
<dbReference type="Proteomes" id="UP000217954">
    <property type="component" value="Chromosome"/>
</dbReference>
<dbReference type="SUPFAM" id="SSF53474">
    <property type="entry name" value="alpha/beta-Hydrolases"/>
    <property type="match status" value="1"/>
</dbReference>
<dbReference type="PANTHER" id="PTHR43329">
    <property type="entry name" value="EPOXIDE HYDROLASE"/>
    <property type="match status" value="1"/>
</dbReference>
<dbReference type="EMBL" id="AP018165">
    <property type="protein sequence ID" value="BAX99980.1"/>
    <property type="molecule type" value="Genomic_DNA"/>
</dbReference>
<sequence length="309" mass="34414">MEAALAPRNLLRGRVRFMTQRSMPVLEGVTHEYVQAGDVKIHVAVAGPQDGRPVVLLHGWPENWWMWHKVIPALADAGYRVHAIDLRGAGWSEVAPTGYEKEQFASDVLAAADALGLESFDLVGHDWGGWTAQLVALKAPSRIKRLAILNIPPVWQEPGRVARHAHKLAYQLVVGAPVVGPLSHLSPTLWWFIRRSGMPKESVDFFRGCFRDRDRRVAGSKIYRSMVGKEFARLARGPYDDQKLAMPVRVLFGLDDVAVHPSLLDGFKDHADDLNITEVPNCGHFIVDEQPELVVKWLTEVLAEPAPKG</sequence>
<proteinExistence type="predicted"/>
<dbReference type="InterPro" id="IPR000073">
    <property type="entry name" value="AB_hydrolase_1"/>
</dbReference>
<organism evidence="3 4">
    <name type="scientific">[Mycobacterium] stephanolepidis</name>
    <dbReference type="NCBI Taxonomy" id="1520670"/>
    <lineage>
        <taxon>Bacteria</taxon>
        <taxon>Bacillati</taxon>
        <taxon>Actinomycetota</taxon>
        <taxon>Actinomycetes</taxon>
        <taxon>Mycobacteriales</taxon>
        <taxon>Mycobacteriaceae</taxon>
        <taxon>Mycobacteroides</taxon>
    </lineage>
</organism>
<dbReference type="GO" id="GO:0016787">
    <property type="term" value="F:hydrolase activity"/>
    <property type="evidence" value="ECO:0007669"/>
    <property type="project" value="UniProtKB-KW"/>
</dbReference>
<dbReference type="KEGG" id="mste:MSTE_04689"/>
<accession>A0A1Z4F446</accession>
<keyword evidence="4" id="KW-1185">Reference proteome</keyword>
<protein>
    <submittedName>
        <fullName evidence="3">Putative epoxide hydrolase EphF</fullName>
    </submittedName>
</protein>
<dbReference type="InterPro" id="IPR029058">
    <property type="entry name" value="AB_hydrolase_fold"/>
</dbReference>
<evidence type="ECO:0000256" key="1">
    <source>
        <dbReference type="ARBA" id="ARBA00022801"/>
    </source>
</evidence>
<evidence type="ECO:0000259" key="2">
    <source>
        <dbReference type="Pfam" id="PF00561"/>
    </source>
</evidence>
<keyword evidence="1 3" id="KW-0378">Hydrolase</keyword>
<dbReference type="PRINTS" id="PR00412">
    <property type="entry name" value="EPOXHYDRLASE"/>
</dbReference>
<feature type="domain" description="AB hydrolase-1" evidence="2">
    <location>
        <begin position="53"/>
        <end position="290"/>
    </location>
</feature>
<reference evidence="3 4" key="2">
    <citation type="journal article" date="2017" name="Int. J. Syst. Evol. Microbiol.">
        <title>Mycobacterium stephanolepidis sp. nov., a rapidly growing species related to Mycobacterium chelonae, isolated from marine teleost fish, Stephanolepis cirrhifer.</title>
        <authorList>
            <person name="Fukano H."/>
            <person name="Wada S."/>
            <person name="Kurata O."/>
            <person name="Katayama K."/>
            <person name="Fujiwara N."/>
            <person name="Hoshino Y."/>
        </authorList>
    </citation>
    <scope>NUCLEOTIDE SEQUENCE [LARGE SCALE GENOMIC DNA]</scope>
    <source>
        <strain evidence="3 4">NJB0901</strain>
    </source>
</reference>
<evidence type="ECO:0000313" key="3">
    <source>
        <dbReference type="EMBL" id="BAX99980.1"/>
    </source>
</evidence>
<dbReference type="PRINTS" id="PR00111">
    <property type="entry name" value="ABHYDROLASE"/>
</dbReference>
<gene>
    <name evidence="3" type="ORF">MSTE_04689</name>
</gene>